<keyword evidence="1" id="KW-0436">Ligase</keyword>
<sequence>MTAENEFTVTPYSVDGEIDYEKLLEQFGADQPSVLV</sequence>
<dbReference type="Proteomes" id="UP000011531">
    <property type="component" value="Unassembled WGS sequence"/>
</dbReference>
<dbReference type="GO" id="GO:0004812">
    <property type="term" value="F:aminoacyl-tRNA ligase activity"/>
    <property type="evidence" value="ECO:0007669"/>
    <property type="project" value="UniProtKB-KW"/>
</dbReference>
<comment type="caution">
    <text evidence="1">The sequence shown here is derived from an EMBL/GenBank/DDBJ whole genome shotgun (WGS) entry which is preliminary data.</text>
</comment>
<dbReference type="EMBL" id="AOIA01000011">
    <property type="protein sequence ID" value="ELY67027.1"/>
    <property type="molecule type" value="Genomic_DNA"/>
</dbReference>
<keyword evidence="1" id="KW-0030">Aminoacyl-tRNA synthetase</keyword>
<gene>
    <name evidence="1" type="ORF">C492_00432</name>
</gene>
<keyword evidence="2" id="KW-1185">Reference proteome</keyword>
<evidence type="ECO:0000313" key="1">
    <source>
        <dbReference type="EMBL" id="ELY67027.1"/>
    </source>
</evidence>
<protein>
    <submittedName>
        <fullName evidence="1">Tryptophanyl-tRNA synthetase</fullName>
    </submittedName>
</protein>
<reference evidence="1 2" key="1">
    <citation type="journal article" date="2014" name="PLoS Genet.">
        <title>Phylogenetically driven sequencing of extremely halophilic archaea reveals strategies for static and dynamic osmo-response.</title>
        <authorList>
            <person name="Becker E.A."/>
            <person name="Seitzer P.M."/>
            <person name="Tritt A."/>
            <person name="Larsen D."/>
            <person name="Krusor M."/>
            <person name="Yao A.I."/>
            <person name="Wu D."/>
            <person name="Madern D."/>
            <person name="Eisen J.A."/>
            <person name="Darling A.E."/>
            <person name="Facciotti M.T."/>
        </authorList>
    </citation>
    <scope>NUCLEOTIDE SEQUENCE [LARGE SCALE GENOMIC DNA]</scope>
    <source>
        <strain evidence="1 2">DSM 18795</strain>
    </source>
</reference>
<accession>L9Y005</accession>
<dbReference type="AlphaFoldDB" id="L9Y005"/>
<evidence type="ECO:0000313" key="2">
    <source>
        <dbReference type="Proteomes" id="UP000011531"/>
    </source>
</evidence>
<proteinExistence type="predicted"/>
<organism evidence="1 2">
    <name type="scientific">Natronococcus jeotgali DSM 18795</name>
    <dbReference type="NCBI Taxonomy" id="1227498"/>
    <lineage>
        <taxon>Archaea</taxon>
        <taxon>Methanobacteriati</taxon>
        <taxon>Methanobacteriota</taxon>
        <taxon>Stenosarchaea group</taxon>
        <taxon>Halobacteria</taxon>
        <taxon>Halobacteriales</taxon>
        <taxon>Natrialbaceae</taxon>
        <taxon>Natronococcus</taxon>
    </lineage>
</organism>
<name>L9Y005_9EURY</name>